<protein>
    <submittedName>
        <fullName evidence="1">Uncharacterized protein</fullName>
    </submittedName>
</protein>
<keyword evidence="2" id="KW-1185">Reference proteome</keyword>
<gene>
    <name evidence="1" type="ORF">NZH93_32335</name>
</gene>
<organism evidence="1 2">
    <name type="scientific">Umezawaea endophytica</name>
    <dbReference type="NCBI Taxonomy" id="1654476"/>
    <lineage>
        <taxon>Bacteria</taxon>
        <taxon>Bacillati</taxon>
        <taxon>Actinomycetota</taxon>
        <taxon>Actinomycetes</taxon>
        <taxon>Pseudonocardiales</taxon>
        <taxon>Pseudonocardiaceae</taxon>
        <taxon>Umezawaea</taxon>
    </lineage>
</organism>
<dbReference type="EMBL" id="JANYMP010000019">
    <property type="protein sequence ID" value="MCS7481569.1"/>
    <property type="molecule type" value="Genomic_DNA"/>
</dbReference>
<evidence type="ECO:0000313" key="2">
    <source>
        <dbReference type="Proteomes" id="UP001141259"/>
    </source>
</evidence>
<sequence>MFVSDTTVHMNAYMHVPPRAQVGYALTEDDQVEISVGERSRVLDLFDGVTLVFEEHSLEQVVEIMTEALAELRAQRG</sequence>
<dbReference type="RefSeq" id="WP_259627059.1">
    <property type="nucleotide sequence ID" value="NZ_JANYMP010000019.1"/>
</dbReference>
<reference evidence="1" key="1">
    <citation type="submission" date="2022-08" db="EMBL/GenBank/DDBJ databases">
        <authorList>
            <person name="Tistechok S."/>
            <person name="Samborskyy M."/>
            <person name="Roman I."/>
        </authorList>
    </citation>
    <scope>NUCLEOTIDE SEQUENCE</scope>
    <source>
        <strain evidence="1">DSM 103496</strain>
    </source>
</reference>
<evidence type="ECO:0000313" key="1">
    <source>
        <dbReference type="EMBL" id="MCS7481569.1"/>
    </source>
</evidence>
<accession>A0A9X2VT15</accession>
<proteinExistence type="predicted"/>
<name>A0A9X2VT15_9PSEU</name>
<comment type="caution">
    <text evidence="1">The sequence shown here is derived from an EMBL/GenBank/DDBJ whole genome shotgun (WGS) entry which is preliminary data.</text>
</comment>
<dbReference type="Proteomes" id="UP001141259">
    <property type="component" value="Unassembled WGS sequence"/>
</dbReference>
<dbReference type="AlphaFoldDB" id="A0A9X2VT15"/>